<gene>
    <name evidence="10" type="primary">hisH</name>
    <name evidence="13" type="ORF">SAMN04488135_11137</name>
</gene>
<dbReference type="UniPathway" id="UPA00031">
    <property type="reaction ID" value="UER00010"/>
</dbReference>
<dbReference type="AlphaFoldDB" id="A0A1M5YX82"/>
<feature type="active site" description="Nucleophile" evidence="10 11">
    <location>
        <position position="82"/>
    </location>
</feature>
<dbReference type="Gene3D" id="3.40.50.880">
    <property type="match status" value="1"/>
</dbReference>
<dbReference type="PANTHER" id="PTHR42701:SF1">
    <property type="entry name" value="IMIDAZOLE GLYCEROL PHOSPHATE SYNTHASE SUBUNIT HISH"/>
    <property type="match status" value="1"/>
</dbReference>
<dbReference type="GO" id="GO:0000107">
    <property type="term" value="F:imidazoleglycerol-phosphate synthase activity"/>
    <property type="evidence" value="ECO:0007669"/>
    <property type="project" value="UniProtKB-UniRule"/>
</dbReference>
<evidence type="ECO:0000256" key="9">
    <source>
        <dbReference type="ARBA" id="ARBA00049534"/>
    </source>
</evidence>
<dbReference type="GO" id="GO:0005737">
    <property type="term" value="C:cytoplasm"/>
    <property type="evidence" value="ECO:0007669"/>
    <property type="project" value="UniProtKB-SubCell"/>
</dbReference>
<keyword evidence="6 10" id="KW-0368">Histidine biosynthesis</keyword>
<comment type="subunit">
    <text evidence="2 10">Heterodimer of HisH and HisF.</text>
</comment>
<dbReference type="PIRSF" id="PIRSF000495">
    <property type="entry name" value="Amidotransf_hisH"/>
    <property type="match status" value="1"/>
</dbReference>
<keyword evidence="3 10" id="KW-0028">Amino-acid biosynthesis</keyword>
<comment type="subcellular location">
    <subcellularLocation>
        <location evidence="10">Cytoplasm</location>
    </subcellularLocation>
</comment>
<accession>A0A1M5YX82</accession>
<comment type="catalytic activity">
    <reaction evidence="9 10">
        <text>L-glutamine + H2O = L-glutamate + NH4(+)</text>
        <dbReference type="Rhea" id="RHEA:15889"/>
        <dbReference type="ChEBI" id="CHEBI:15377"/>
        <dbReference type="ChEBI" id="CHEBI:28938"/>
        <dbReference type="ChEBI" id="CHEBI:29985"/>
        <dbReference type="ChEBI" id="CHEBI:58359"/>
        <dbReference type="EC" id="3.5.1.2"/>
    </reaction>
</comment>
<feature type="active site" evidence="10 11">
    <location>
        <position position="185"/>
    </location>
</feature>
<dbReference type="EC" id="4.3.2.10" evidence="10"/>
<comment type="function">
    <text evidence="10">IGPS catalyzes the conversion of PRFAR and glutamine to IGP, AICAR and glutamate. The HisH subunit catalyzes the hydrolysis of glutamine to glutamate and ammonia as part of the synthesis of IGP and AICAR. The resulting ammonia molecule is channeled to the active site of HisF.</text>
</comment>
<organism evidence="13 14">
    <name type="scientific">Pollutimonas bauzanensis</name>
    <dbReference type="NCBI Taxonomy" id="658167"/>
    <lineage>
        <taxon>Bacteria</taxon>
        <taxon>Pseudomonadati</taxon>
        <taxon>Pseudomonadota</taxon>
        <taxon>Betaproteobacteria</taxon>
        <taxon>Burkholderiales</taxon>
        <taxon>Alcaligenaceae</taxon>
        <taxon>Pollutimonas</taxon>
    </lineage>
</organism>
<dbReference type="InterPro" id="IPR017926">
    <property type="entry name" value="GATASE"/>
</dbReference>
<keyword evidence="5 10" id="KW-0315">Glutamine amidotransferase</keyword>
<evidence type="ECO:0000256" key="2">
    <source>
        <dbReference type="ARBA" id="ARBA00011152"/>
    </source>
</evidence>
<feature type="domain" description="Glutamine amidotransferase" evidence="12">
    <location>
        <begin position="6"/>
        <end position="201"/>
    </location>
</feature>
<evidence type="ECO:0000256" key="1">
    <source>
        <dbReference type="ARBA" id="ARBA00005091"/>
    </source>
</evidence>
<keyword evidence="13" id="KW-0808">Transferase</keyword>
<evidence type="ECO:0000256" key="10">
    <source>
        <dbReference type="HAMAP-Rule" id="MF_00278"/>
    </source>
</evidence>
<dbReference type="EC" id="3.5.1.2" evidence="10"/>
<dbReference type="Pfam" id="PF00117">
    <property type="entry name" value="GATase"/>
    <property type="match status" value="1"/>
</dbReference>
<keyword evidence="10" id="KW-0963">Cytoplasm</keyword>
<dbReference type="EMBL" id="FQXE01000011">
    <property type="protein sequence ID" value="SHI16656.1"/>
    <property type="molecule type" value="Genomic_DNA"/>
</dbReference>
<evidence type="ECO:0000256" key="6">
    <source>
        <dbReference type="ARBA" id="ARBA00023102"/>
    </source>
</evidence>
<evidence type="ECO:0000256" key="3">
    <source>
        <dbReference type="ARBA" id="ARBA00022605"/>
    </source>
</evidence>
<protein>
    <recommendedName>
        <fullName evidence="10">Imidazole glycerol phosphate synthase subunit HisH</fullName>
        <ecNumber evidence="10">4.3.2.10</ecNumber>
    </recommendedName>
    <alternativeName>
        <fullName evidence="10">IGP synthase glutaminase subunit</fullName>
        <ecNumber evidence="10">3.5.1.2</ecNumber>
    </alternativeName>
    <alternativeName>
        <fullName evidence="10">IGP synthase subunit HisH</fullName>
    </alternativeName>
    <alternativeName>
        <fullName evidence="10">ImGP synthase subunit HisH</fullName>
        <shortName evidence="10">IGPS subunit HisH</shortName>
    </alternativeName>
</protein>
<dbReference type="RefSeq" id="WP_073105764.1">
    <property type="nucleotide sequence ID" value="NZ_FQXE01000011.1"/>
</dbReference>
<keyword evidence="7 10" id="KW-0456">Lyase</keyword>
<dbReference type="GO" id="GO:0016829">
    <property type="term" value="F:lyase activity"/>
    <property type="evidence" value="ECO:0007669"/>
    <property type="project" value="UniProtKB-KW"/>
</dbReference>
<dbReference type="HAMAP" id="MF_00278">
    <property type="entry name" value="HisH"/>
    <property type="match status" value="1"/>
</dbReference>
<comment type="catalytic activity">
    <reaction evidence="8 10">
        <text>5-[(5-phospho-1-deoxy-D-ribulos-1-ylimino)methylamino]-1-(5-phospho-beta-D-ribosyl)imidazole-4-carboxamide + L-glutamine = D-erythro-1-(imidazol-4-yl)glycerol 3-phosphate + 5-amino-1-(5-phospho-beta-D-ribosyl)imidazole-4-carboxamide + L-glutamate + H(+)</text>
        <dbReference type="Rhea" id="RHEA:24793"/>
        <dbReference type="ChEBI" id="CHEBI:15378"/>
        <dbReference type="ChEBI" id="CHEBI:29985"/>
        <dbReference type="ChEBI" id="CHEBI:58278"/>
        <dbReference type="ChEBI" id="CHEBI:58359"/>
        <dbReference type="ChEBI" id="CHEBI:58475"/>
        <dbReference type="ChEBI" id="CHEBI:58525"/>
        <dbReference type="EC" id="4.3.2.10"/>
    </reaction>
</comment>
<evidence type="ECO:0000256" key="7">
    <source>
        <dbReference type="ARBA" id="ARBA00023239"/>
    </source>
</evidence>
<evidence type="ECO:0000256" key="8">
    <source>
        <dbReference type="ARBA" id="ARBA00047838"/>
    </source>
</evidence>
<evidence type="ECO:0000256" key="4">
    <source>
        <dbReference type="ARBA" id="ARBA00022801"/>
    </source>
</evidence>
<dbReference type="STRING" id="658167.SAMN04488135_11137"/>
<reference evidence="13 14" key="1">
    <citation type="submission" date="2016-11" db="EMBL/GenBank/DDBJ databases">
        <authorList>
            <person name="Jaros S."/>
            <person name="Januszkiewicz K."/>
            <person name="Wedrychowicz H."/>
        </authorList>
    </citation>
    <scope>NUCLEOTIDE SEQUENCE [LARGE SCALE GENOMIC DNA]</scope>
    <source>
        <strain evidence="13 14">CGMCC 1.10190</strain>
    </source>
</reference>
<dbReference type="OrthoDB" id="9807137at2"/>
<feature type="active site" evidence="10 11">
    <location>
        <position position="187"/>
    </location>
</feature>
<dbReference type="PROSITE" id="PS51273">
    <property type="entry name" value="GATASE_TYPE_1"/>
    <property type="match status" value="1"/>
</dbReference>
<evidence type="ECO:0000313" key="14">
    <source>
        <dbReference type="Proteomes" id="UP000184226"/>
    </source>
</evidence>
<dbReference type="PANTHER" id="PTHR42701">
    <property type="entry name" value="IMIDAZOLE GLYCEROL PHOSPHATE SYNTHASE SUBUNIT HISH"/>
    <property type="match status" value="1"/>
</dbReference>
<keyword evidence="4 10" id="KW-0378">Hydrolase</keyword>
<name>A0A1M5YX82_9BURK</name>
<evidence type="ECO:0000256" key="11">
    <source>
        <dbReference type="PIRSR" id="PIRSR000495-1"/>
    </source>
</evidence>
<dbReference type="GO" id="GO:0004359">
    <property type="term" value="F:glutaminase activity"/>
    <property type="evidence" value="ECO:0007669"/>
    <property type="project" value="UniProtKB-EC"/>
</dbReference>
<evidence type="ECO:0000259" key="12">
    <source>
        <dbReference type="Pfam" id="PF00117"/>
    </source>
</evidence>
<comment type="pathway">
    <text evidence="1 10">Amino-acid biosynthesis; L-histidine biosynthesis; L-histidine from 5-phospho-alpha-D-ribose 1-diphosphate: step 5/9.</text>
</comment>
<evidence type="ECO:0000256" key="5">
    <source>
        <dbReference type="ARBA" id="ARBA00022962"/>
    </source>
</evidence>
<evidence type="ECO:0000313" key="13">
    <source>
        <dbReference type="EMBL" id="SHI16656.1"/>
    </source>
</evidence>
<dbReference type="NCBIfam" id="TIGR01855">
    <property type="entry name" value="IMP_synth_hisH"/>
    <property type="match status" value="1"/>
</dbReference>
<dbReference type="Proteomes" id="UP000184226">
    <property type="component" value="Unassembled WGS sequence"/>
</dbReference>
<dbReference type="SUPFAM" id="SSF52317">
    <property type="entry name" value="Class I glutamine amidotransferase-like"/>
    <property type="match status" value="1"/>
</dbReference>
<proteinExistence type="inferred from homology"/>
<keyword evidence="14" id="KW-1185">Reference proteome</keyword>
<sequence>MPEIAVLDYGAGNISSVIRMIERAGGQAQRASTPAEIAAAAKLVIPGVGAFDHGMSQLESRGLMAGLAEAALDKAIPVLGICLGMQLMCRASEEGRMAGLGWIDAQVRRFPARDGLRVPHMGWNTVRVARSNPLLGPGPDEKRFYFVHSYYIACNQPGDPIALTNYGEEFVAAFQRGNLFGVQFHPEKSHRYGMDLIRNFVELPIA</sequence>
<dbReference type="InterPro" id="IPR029062">
    <property type="entry name" value="Class_I_gatase-like"/>
</dbReference>
<dbReference type="InterPro" id="IPR010139">
    <property type="entry name" value="Imidazole-glycPsynth_HisH"/>
</dbReference>
<dbReference type="CDD" id="cd01748">
    <property type="entry name" value="GATase1_IGP_Synthase"/>
    <property type="match status" value="1"/>
</dbReference>
<dbReference type="GO" id="GO:0000105">
    <property type="term" value="P:L-histidine biosynthetic process"/>
    <property type="evidence" value="ECO:0007669"/>
    <property type="project" value="UniProtKB-UniRule"/>
</dbReference>